<feature type="transmembrane region" description="Helical" evidence="1">
    <location>
        <begin position="56"/>
        <end position="76"/>
    </location>
</feature>
<reference evidence="2 3" key="1">
    <citation type="submission" date="2021-08" db="EMBL/GenBank/DDBJ databases">
        <authorList>
            <person name="Peeters C."/>
        </authorList>
    </citation>
    <scope>NUCLEOTIDE SEQUENCE [LARGE SCALE GENOMIC DNA]</scope>
    <source>
        <strain evidence="2 3">LMG 21510</strain>
    </source>
</reference>
<accession>A0ABM8XRY4</accession>
<keyword evidence="1" id="KW-1133">Transmembrane helix</keyword>
<keyword evidence="1" id="KW-0812">Transmembrane</keyword>
<organism evidence="2 3">
    <name type="scientific">Cupriavidus respiraculi</name>
    <dbReference type="NCBI Taxonomy" id="195930"/>
    <lineage>
        <taxon>Bacteria</taxon>
        <taxon>Pseudomonadati</taxon>
        <taxon>Pseudomonadota</taxon>
        <taxon>Betaproteobacteria</taxon>
        <taxon>Burkholderiales</taxon>
        <taxon>Burkholderiaceae</taxon>
        <taxon>Cupriavidus</taxon>
    </lineage>
</organism>
<keyword evidence="1" id="KW-0472">Membrane</keyword>
<evidence type="ECO:0000313" key="3">
    <source>
        <dbReference type="Proteomes" id="UP000721236"/>
    </source>
</evidence>
<name>A0ABM8XRY4_9BURK</name>
<keyword evidence="3" id="KW-1185">Reference proteome</keyword>
<sequence>MLGTFVVGMVVGLVGRLWHPAGRVLSIPMALLLGGVGALAAFYGGRALRLFIDGQLIGWAVAILGAALLVGVWGAFARGLR</sequence>
<protein>
    <recommendedName>
        <fullName evidence="4">GlsB/YeaQ/YmgE family stress response membrane protein</fullName>
    </recommendedName>
</protein>
<feature type="transmembrane region" description="Helical" evidence="1">
    <location>
        <begin position="25"/>
        <end position="44"/>
    </location>
</feature>
<proteinExistence type="predicted"/>
<comment type="caution">
    <text evidence="2">The sequence shown here is derived from an EMBL/GenBank/DDBJ whole genome shotgun (WGS) entry which is preliminary data.</text>
</comment>
<evidence type="ECO:0000313" key="2">
    <source>
        <dbReference type="EMBL" id="CAG9183068.1"/>
    </source>
</evidence>
<evidence type="ECO:0008006" key="4">
    <source>
        <dbReference type="Google" id="ProtNLM"/>
    </source>
</evidence>
<dbReference type="RefSeq" id="WP_224044292.1">
    <property type="nucleotide sequence ID" value="NZ_CAJZAH010000008.1"/>
</dbReference>
<gene>
    <name evidence="2" type="ORF">LMG21510_04744</name>
</gene>
<dbReference type="EMBL" id="CAJZAH010000008">
    <property type="protein sequence ID" value="CAG9183068.1"/>
    <property type="molecule type" value="Genomic_DNA"/>
</dbReference>
<evidence type="ECO:0000256" key="1">
    <source>
        <dbReference type="SAM" id="Phobius"/>
    </source>
</evidence>
<dbReference type="Proteomes" id="UP000721236">
    <property type="component" value="Unassembled WGS sequence"/>
</dbReference>